<dbReference type="InterPro" id="IPR008974">
    <property type="entry name" value="TRAF-like"/>
</dbReference>
<dbReference type="Pfam" id="PF22486">
    <property type="entry name" value="MATH_2"/>
    <property type="match status" value="1"/>
</dbReference>
<gene>
    <name evidence="2" type="ORF">AVEN_209650_1</name>
</gene>
<dbReference type="Proteomes" id="UP000499080">
    <property type="component" value="Unassembled WGS sequence"/>
</dbReference>
<feature type="domain" description="MATH" evidence="1">
    <location>
        <begin position="10"/>
        <end position="116"/>
    </location>
</feature>
<keyword evidence="3" id="KW-1185">Reference proteome</keyword>
<reference evidence="2 3" key="1">
    <citation type="journal article" date="2019" name="Sci. Rep.">
        <title>Orb-weaving spider Araneus ventricosus genome elucidates the spidroin gene catalogue.</title>
        <authorList>
            <person name="Kono N."/>
            <person name="Nakamura H."/>
            <person name="Ohtoshi R."/>
            <person name="Moran D.A.P."/>
            <person name="Shinohara A."/>
            <person name="Yoshida Y."/>
            <person name="Fujiwara M."/>
            <person name="Mori M."/>
            <person name="Tomita M."/>
            <person name="Arakawa K."/>
        </authorList>
    </citation>
    <scope>NUCLEOTIDE SEQUENCE [LARGE SCALE GENOMIC DNA]</scope>
</reference>
<dbReference type="OrthoDB" id="6435602at2759"/>
<proteinExistence type="predicted"/>
<evidence type="ECO:0000259" key="1">
    <source>
        <dbReference type="PROSITE" id="PS50144"/>
    </source>
</evidence>
<dbReference type="SUPFAM" id="SSF49599">
    <property type="entry name" value="TRAF domain-like"/>
    <property type="match status" value="1"/>
</dbReference>
<dbReference type="AlphaFoldDB" id="A0A4Y2D5J7"/>
<organism evidence="2 3">
    <name type="scientific">Araneus ventricosus</name>
    <name type="common">Orbweaver spider</name>
    <name type="synonym">Epeira ventricosa</name>
    <dbReference type="NCBI Taxonomy" id="182803"/>
    <lineage>
        <taxon>Eukaryota</taxon>
        <taxon>Metazoa</taxon>
        <taxon>Ecdysozoa</taxon>
        <taxon>Arthropoda</taxon>
        <taxon>Chelicerata</taxon>
        <taxon>Arachnida</taxon>
        <taxon>Araneae</taxon>
        <taxon>Araneomorphae</taxon>
        <taxon>Entelegynae</taxon>
        <taxon>Araneoidea</taxon>
        <taxon>Araneidae</taxon>
        <taxon>Araneus</taxon>
    </lineage>
</organism>
<comment type="caution">
    <text evidence="2">The sequence shown here is derived from an EMBL/GenBank/DDBJ whole genome shotgun (WGS) entry which is preliminary data.</text>
</comment>
<evidence type="ECO:0000313" key="2">
    <source>
        <dbReference type="EMBL" id="GBM11961.1"/>
    </source>
</evidence>
<dbReference type="InterPro" id="IPR002083">
    <property type="entry name" value="MATH/TRAF_dom"/>
</dbReference>
<sequence length="116" mass="13541">MECKESEEKCFTFLWKLENISFCLQKRGEEIKSPTFVMDAIGKTKWKLSLYPRGERDGNYIGYFLNRETDTEGADTEGIKYELALSPTEAARGTGKPGNCPWRQSWNVKERKKWFD</sequence>
<dbReference type="EMBL" id="BGPR01000306">
    <property type="protein sequence ID" value="GBM11961.1"/>
    <property type="molecule type" value="Genomic_DNA"/>
</dbReference>
<protein>
    <recommendedName>
        <fullName evidence="1">MATH domain-containing protein</fullName>
    </recommendedName>
</protein>
<dbReference type="PROSITE" id="PS50144">
    <property type="entry name" value="MATH"/>
    <property type="match status" value="1"/>
</dbReference>
<accession>A0A4Y2D5J7</accession>
<dbReference type="Gene3D" id="2.60.210.10">
    <property type="entry name" value="Apoptosis, Tumor Necrosis Factor Receptor Associated Protein 2, Chain A"/>
    <property type="match status" value="1"/>
</dbReference>
<name>A0A4Y2D5J7_ARAVE</name>
<evidence type="ECO:0000313" key="3">
    <source>
        <dbReference type="Proteomes" id="UP000499080"/>
    </source>
</evidence>